<proteinExistence type="predicted"/>
<protein>
    <recommendedName>
        <fullName evidence="4">Lipoprotein</fullName>
    </recommendedName>
</protein>
<feature type="chain" id="PRO_5041214852" description="Lipoprotein" evidence="1">
    <location>
        <begin position="23"/>
        <end position="169"/>
    </location>
</feature>
<feature type="signal peptide" evidence="1">
    <location>
        <begin position="1"/>
        <end position="22"/>
    </location>
</feature>
<dbReference type="InterPro" id="IPR005297">
    <property type="entry name" value="Lipoprotein_repeat"/>
</dbReference>
<evidence type="ECO:0000313" key="2">
    <source>
        <dbReference type="EMBL" id="UYM06017.1"/>
    </source>
</evidence>
<dbReference type="GO" id="GO:0043448">
    <property type="term" value="P:alkane catabolic process"/>
    <property type="evidence" value="ECO:0007669"/>
    <property type="project" value="TreeGrafter"/>
</dbReference>
<keyword evidence="3" id="KW-1185">Reference proteome</keyword>
<dbReference type="PANTHER" id="PTHR39335">
    <property type="entry name" value="BLL4220 PROTEIN"/>
    <property type="match status" value="1"/>
</dbReference>
<evidence type="ECO:0008006" key="4">
    <source>
        <dbReference type="Google" id="ProtNLM"/>
    </source>
</evidence>
<dbReference type="EMBL" id="CP094970">
    <property type="protein sequence ID" value="UYM06017.1"/>
    <property type="molecule type" value="Genomic_DNA"/>
</dbReference>
<dbReference type="RefSeq" id="WP_271634864.1">
    <property type="nucleotide sequence ID" value="NZ_CP094970.1"/>
</dbReference>
<accession>A0AA46TJJ7</accession>
<keyword evidence="1" id="KW-0732">Signal</keyword>
<reference evidence="2" key="1">
    <citation type="submission" date="2022-01" db="EMBL/GenBank/DDBJ databases">
        <title>Nocardioidaceae gen. sp. A5X3R13.</title>
        <authorList>
            <person name="Lopez Marin M.A."/>
            <person name="Uhlik O."/>
        </authorList>
    </citation>
    <scope>NUCLEOTIDE SEQUENCE</scope>
    <source>
        <strain evidence="2">A5X3R13</strain>
    </source>
</reference>
<gene>
    <name evidence="2" type="ORF">L0C25_02800</name>
</gene>
<dbReference type="Proteomes" id="UP001164390">
    <property type="component" value="Chromosome"/>
</dbReference>
<sequence>MRPILVSASAAVVALLVLSACGSDDESSSGGDDVGAGLTTATVGDVGSVLVDADGHPVYTNEVENRDTIKCVQTCVDFWPPVKANGDVPDSVDGVDGRFATIMRPDGGKQVTLDGQALYTFADDEGTDAVKGDGFEDDFHGSHFVWHVVTASGSASSGDSDDGGGYGGY</sequence>
<dbReference type="PANTHER" id="PTHR39335:SF1">
    <property type="entry name" value="BLL4220 PROTEIN"/>
    <property type="match status" value="1"/>
</dbReference>
<dbReference type="KEGG" id="sgrg:L0C25_02800"/>
<name>A0AA46TJJ7_9ACTN</name>
<organism evidence="2 3">
    <name type="scientific">Solicola gregarius</name>
    <dbReference type="NCBI Taxonomy" id="2908642"/>
    <lineage>
        <taxon>Bacteria</taxon>
        <taxon>Bacillati</taxon>
        <taxon>Actinomycetota</taxon>
        <taxon>Actinomycetes</taxon>
        <taxon>Propionibacteriales</taxon>
        <taxon>Nocardioidaceae</taxon>
        <taxon>Solicola</taxon>
    </lineage>
</organism>
<evidence type="ECO:0000256" key="1">
    <source>
        <dbReference type="SAM" id="SignalP"/>
    </source>
</evidence>
<dbReference type="Pfam" id="PF03640">
    <property type="entry name" value="Lipoprotein_15"/>
    <property type="match status" value="2"/>
</dbReference>
<dbReference type="AlphaFoldDB" id="A0AA46TJJ7"/>
<evidence type="ECO:0000313" key="3">
    <source>
        <dbReference type="Proteomes" id="UP001164390"/>
    </source>
</evidence>
<dbReference type="PROSITE" id="PS51257">
    <property type="entry name" value="PROKAR_LIPOPROTEIN"/>
    <property type="match status" value="1"/>
</dbReference>